<proteinExistence type="predicted"/>
<evidence type="ECO:0000313" key="1">
    <source>
        <dbReference type="EMBL" id="KIY52050.1"/>
    </source>
</evidence>
<dbReference type="EMBL" id="KN881646">
    <property type="protein sequence ID" value="KIY52050.1"/>
    <property type="molecule type" value="Genomic_DNA"/>
</dbReference>
<protein>
    <recommendedName>
        <fullName evidence="3">F-box domain-containing protein</fullName>
    </recommendedName>
</protein>
<evidence type="ECO:0000313" key="2">
    <source>
        <dbReference type="Proteomes" id="UP000054144"/>
    </source>
</evidence>
<sequence>MYSSMVATHPVVLVPLELLSEIFLFHKGSENPENWLLSLIRICHSRRRVAFSTPKLWVHLCLLIKTPRRVIPPAAAWLRRFKFLGHTRSKNGADLLNAWLRRAGPHKTTVCIGSETRRAPDGVVRGLLGVSSNIVSLALNLSSPEYFALSRLPPGLFPSLEELTLCSDGTEDWYRPVLTFADTPALRSLSLLGNHEFDPYDIQRLFSVPWQQLTCLIVRHFFSPRGVAFVLGKCRALQRCTIDDVTPGCDRTADVPPPPLVIAVFPAMQRFDARFVDADPGREDGGTTCLPGFQRLSFPALRRRVRAAFPPLHGLCRAVV</sequence>
<evidence type="ECO:0008006" key="3">
    <source>
        <dbReference type="Google" id="ProtNLM"/>
    </source>
</evidence>
<name>A0A0D7AJL1_9AGAR</name>
<gene>
    <name evidence="1" type="ORF">FISHEDRAFT_56280</name>
</gene>
<dbReference type="AlphaFoldDB" id="A0A0D7AJL1"/>
<reference evidence="1 2" key="1">
    <citation type="journal article" date="2015" name="Fungal Genet. Biol.">
        <title>Evolution of novel wood decay mechanisms in Agaricales revealed by the genome sequences of Fistulina hepatica and Cylindrobasidium torrendii.</title>
        <authorList>
            <person name="Floudas D."/>
            <person name="Held B.W."/>
            <person name="Riley R."/>
            <person name="Nagy L.G."/>
            <person name="Koehler G."/>
            <person name="Ransdell A.S."/>
            <person name="Younus H."/>
            <person name="Chow J."/>
            <person name="Chiniquy J."/>
            <person name="Lipzen A."/>
            <person name="Tritt A."/>
            <person name="Sun H."/>
            <person name="Haridas S."/>
            <person name="LaButti K."/>
            <person name="Ohm R.A."/>
            <person name="Kues U."/>
            <person name="Blanchette R.A."/>
            <person name="Grigoriev I.V."/>
            <person name="Minto R.E."/>
            <person name="Hibbett D.S."/>
        </authorList>
    </citation>
    <scope>NUCLEOTIDE SEQUENCE [LARGE SCALE GENOMIC DNA]</scope>
    <source>
        <strain evidence="1 2">ATCC 64428</strain>
    </source>
</reference>
<keyword evidence="2" id="KW-1185">Reference proteome</keyword>
<dbReference type="Gene3D" id="3.80.10.10">
    <property type="entry name" value="Ribonuclease Inhibitor"/>
    <property type="match status" value="1"/>
</dbReference>
<dbReference type="OrthoDB" id="3024072at2759"/>
<organism evidence="1 2">
    <name type="scientific">Fistulina hepatica ATCC 64428</name>
    <dbReference type="NCBI Taxonomy" id="1128425"/>
    <lineage>
        <taxon>Eukaryota</taxon>
        <taxon>Fungi</taxon>
        <taxon>Dikarya</taxon>
        <taxon>Basidiomycota</taxon>
        <taxon>Agaricomycotina</taxon>
        <taxon>Agaricomycetes</taxon>
        <taxon>Agaricomycetidae</taxon>
        <taxon>Agaricales</taxon>
        <taxon>Fistulinaceae</taxon>
        <taxon>Fistulina</taxon>
    </lineage>
</organism>
<accession>A0A0D7AJL1</accession>
<dbReference type="Proteomes" id="UP000054144">
    <property type="component" value="Unassembled WGS sequence"/>
</dbReference>
<dbReference type="InterPro" id="IPR032675">
    <property type="entry name" value="LRR_dom_sf"/>
</dbReference>